<keyword evidence="7" id="KW-1185">Reference proteome</keyword>
<dbReference type="InterPro" id="IPR037171">
    <property type="entry name" value="NagB/RpiA_transferase-like"/>
</dbReference>
<evidence type="ECO:0000313" key="6">
    <source>
        <dbReference type="EMBL" id="TCV13639.1"/>
    </source>
</evidence>
<dbReference type="PANTHER" id="PTHR23407">
    <property type="entry name" value="ATPASE INHIBITOR/5-FORMYLTETRAHYDROFOLATE CYCLO-LIGASE"/>
    <property type="match status" value="1"/>
</dbReference>
<evidence type="ECO:0000256" key="4">
    <source>
        <dbReference type="PIRSR" id="PIRSR006806-1"/>
    </source>
</evidence>
<dbReference type="GO" id="GO:0009396">
    <property type="term" value="P:folic acid-containing compound biosynthetic process"/>
    <property type="evidence" value="ECO:0007669"/>
    <property type="project" value="TreeGrafter"/>
</dbReference>
<dbReference type="GO" id="GO:0046872">
    <property type="term" value="F:metal ion binding"/>
    <property type="evidence" value="ECO:0007669"/>
    <property type="project" value="UniProtKB-KW"/>
</dbReference>
<dbReference type="Proteomes" id="UP000295197">
    <property type="component" value="Unassembled WGS sequence"/>
</dbReference>
<evidence type="ECO:0000256" key="1">
    <source>
        <dbReference type="ARBA" id="ARBA00010638"/>
    </source>
</evidence>
<dbReference type="NCBIfam" id="TIGR02727">
    <property type="entry name" value="MTHFS_bact"/>
    <property type="match status" value="1"/>
</dbReference>
<comment type="catalytic activity">
    <reaction evidence="5">
        <text>(6S)-5-formyl-5,6,7,8-tetrahydrofolate + ATP = (6R)-5,10-methenyltetrahydrofolate + ADP + phosphate</text>
        <dbReference type="Rhea" id="RHEA:10488"/>
        <dbReference type="ChEBI" id="CHEBI:30616"/>
        <dbReference type="ChEBI" id="CHEBI:43474"/>
        <dbReference type="ChEBI" id="CHEBI:57455"/>
        <dbReference type="ChEBI" id="CHEBI:57457"/>
        <dbReference type="ChEBI" id="CHEBI:456216"/>
        <dbReference type="EC" id="6.3.3.2"/>
    </reaction>
</comment>
<evidence type="ECO:0000313" key="7">
    <source>
        <dbReference type="Proteomes" id="UP000295197"/>
    </source>
</evidence>
<evidence type="ECO:0000256" key="2">
    <source>
        <dbReference type="ARBA" id="ARBA00022741"/>
    </source>
</evidence>
<feature type="binding site" evidence="4">
    <location>
        <begin position="153"/>
        <end position="161"/>
    </location>
    <ligand>
        <name>ATP</name>
        <dbReference type="ChEBI" id="CHEBI:30616"/>
    </ligand>
</feature>
<name>A0A4R3VT28_9SPHI</name>
<keyword evidence="2 4" id="KW-0547">Nucleotide-binding</keyword>
<dbReference type="InterPro" id="IPR024185">
    <property type="entry name" value="FTHF_cligase-like_sf"/>
</dbReference>
<proteinExistence type="inferred from homology"/>
<dbReference type="EC" id="6.3.3.2" evidence="5"/>
<dbReference type="Gene3D" id="3.40.50.10420">
    <property type="entry name" value="NagB/RpiA/CoA transferase-like"/>
    <property type="match status" value="1"/>
</dbReference>
<dbReference type="GO" id="GO:0005524">
    <property type="term" value="F:ATP binding"/>
    <property type="evidence" value="ECO:0007669"/>
    <property type="project" value="UniProtKB-KW"/>
</dbReference>
<protein>
    <recommendedName>
        <fullName evidence="5">5-formyltetrahydrofolate cyclo-ligase</fullName>
        <ecNumber evidence="5">6.3.3.2</ecNumber>
    </recommendedName>
</protein>
<dbReference type="GO" id="GO:0030272">
    <property type="term" value="F:5-formyltetrahydrofolate cyclo-ligase activity"/>
    <property type="evidence" value="ECO:0007669"/>
    <property type="project" value="UniProtKB-EC"/>
</dbReference>
<dbReference type="SUPFAM" id="SSF100950">
    <property type="entry name" value="NagB/RpiA/CoA transferase-like"/>
    <property type="match status" value="1"/>
</dbReference>
<keyword evidence="5" id="KW-0479">Metal-binding</keyword>
<keyword evidence="3 4" id="KW-0067">ATP-binding</keyword>
<feature type="binding site" evidence="4">
    <location>
        <begin position="22"/>
        <end position="26"/>
    </location>
    <ligand>
        <name>ATP</name>
        <dbReference type="ChEBI" id="CHEBI:30616"/>
    </ligand>
</feature>
<comment type="cofactor">
    <cofactor evidence="5">
        <name>Mg(2+)</name>
        <dbReference type="ChEBI" id="CHEBI:18420"/>
    </cofactor>
</comment>
<dbReference type="GO" id="GO:0035999">
    <property type="term" value="P:tetrahydrofolate interconversion"/>
    <property type="evidence" value="ECO:0007669"/>
    <property type="project" value="TreeGrafter"/>
</dbReference>
<dbReference type="PIRSF" id="PIRSF006806">
    <property type="entry name" value="FTHF_cligase"/>
    <property type="match status" value="1"/>
</dbReference>
<sequence>MIISVLYVLQLQGRFILIDMTKDQLRKLYRAQRNSLSIEEKQAYNSNLLEQLKTFEWEQYTYVHVYIPLEKFNEPDTIPFISWIREYSPHIHLVTSQSDFETGEMKHYLLEDTTQLVENHWGILEPLVGEAIAEEMLDVILVPLLVVDSRGNRVGYGKGFYDRFMGKCRADVLTIGISFYDVVPKITDVSEWDIPLKCCVTPNKIYYF</sequence>
<gene>
    <name evidence="6" type="ORF">EDC17_102057</name>
</gene>
<dbReference type="AlphaFoldDB" id="A0A4R3VT28"/>
<dbReference type="EMBL" id="SMBZ01000020">
    <property type="protein sequence ID" value="TCV13639.1"/>
    <property type="molecule type" value="Genomic_DNA"/>
</dbReference>
<keyword evidence="6" id="KW-0436">Ligase</keyword>
<feature type="binding site" evidence="4">
    <location>
        <position position="74"/>
    </location>
    <ligand>
        <name>substrate</name>
    </ligand>
</feature>
<evidence type="ECO:0000256" key="3">
    <source>
        <dbReference type="ARBA" id="ARBA00022840"/>
    </source>
</evidence>
<keyword evidence="5" id="KW-0460">Magnesium</keyword>
<evidence type="ECO:0000256" key="5">
    <source>
        <dbReference type="RuleBase" id="RU361279"/>
    </source>
</evidence>
<dbReference type="Pfam" id="PF01812">
    <property type="entry name" value="5-FTHF_cyc-lig"/>
    <property type="match status" value="1"/>
</dbReference>
<organism evidence="6 7">
    <name type="scientific">Sphingobacterium alimentarium</name>
    <dbReference type="NCBI Taxonomy" id="797292"/>
    <lineage>
        <taxon>Bacteria</taxon>
        <taxon>Pseudomonadati</taxon>
        <taxon>Bacteroidota</taxon>
        <taxon>Sphingobacteriia</taxon>
        <taxon>Sphingobacteriales</taxon>
        <taxon>Sphingobacteriaceae</taxon>
        <taxon>Sphingobacterium</taxon>
    </lineage>
</organism>
<dbReference type="InterPro" id="IPR002698">
    <property type="entry name" value="FTHF_cligase"/>
</dbReference>
<dbReference type="PANTHER" id="PTHR23407:SF1">
    <property type="entry name" value="5-FORMYLTETRAHYDROFOLATE CYCLO-LIGASE"/>
    <property type="match status" value="1"/>
</dbReference>
<feature type="binding site" evidence="4">
    <location>
        <position position="67"/>
    </location>
    <ligand>
        <name>substrate</name>
    </ligand>
</feature>
<comment type="similarity">
    <text evidence="1 5">Belongs to the 5-formyltetrahydrofolate cyclo-ligase family.</text>
</comment>
<comment type="caution">
    <text evidence="6">The sequence shown here is derived from an EMBL/GenBank/DDBJ whole genome shotgun (WGS) entry which is preliminary data.</text>
</comment>
<accession>A0A4R3VT28</accession>
<reference evidence="6 7" key="1">
    <citation type="submission" date="2019-03" db="EMBL/GenBank/DDBJ databases">
        <title>Genomic Encyclopedia of Type Strains, Phase IV (KMG-IV): sequencing the most valuable type-strain genomes for metagenomic binning, comparative biology and taxonomic classification.</title>
        <authorList>
            <person name="Goeker M."/>
        </authorList>
    </citation>
    <scope>NUCLEOTIDE SEQUENCE [LARGE SCALE GENOMIC DNA]</scope>
    <source>
        <strain evidence="6 7">DSM 22362</strain>
    </source>
</reference>